<feature type="region of interest" description="Disordered" evidence="1">
    <location>
        <begin position="1"/>
        <end position="41"/>
    </location>
</feature>
<evidence type="ECO:0000256" key="1">
    <source>
        <dbReference type="SAM" id="MobiDB-lite"/>
    </source>
</evidence>
<protein>
    <submittedName>
        <fullName evidence="2">Uncharacterized protein</fullName>
    </submittedName>
</protein>
<evidence type="ECO:0000313" key="2">
    <source>
        <dbReference type="EMBL" id="KAK3941436.1"/>
    </source>
</evidence>
<dbReference type="AlphaFoldDB" id="A0AAN6S695"/>
<feature type="compositionally biased region" description="Polar residues" evidence="1">
    <location>
        <begin position="19"/>
        <end position="29"/>
    </location>
</feature>
<accession>A0AAN6S695</accession>
<feature type="compositionally biased region" description="Low complexity" evidence="1">
    <location>
        <begin position="290"/>
        <end position="300"/>
    </location>
</feature>
<proteinExistence type="predicted"/>
<evidence type="ECO:0000313" key="3">
    <source>
        <dbReference type="Proteomes" id="UP001303473"/>
    </source>
</evidence>
<feature type="region of interest" description="Disordered" evidence="1">
    <location>
        <begin position="287"/>
        <end position="315"/>
    </location>
</feature>
<dbReference type="EMBL" id="MU853783">
    <property type="protein sequence ID" value="KAK3941436.1"/>
    <property type="molecule type" value="Genomic_DNA"/>
</dbReference>
<comment type="caution">
    <text evidence="2">The sequence shown here is derived from an EMBL/GenBank/DDBJ whole genome shotgun (WGS) entry which is preliminary data.</text>
</comment>
<sequence>MPVPRTSCSVAHPPPDSGYGTQNNSSFQISPAKEDGRQGDFVDVGGVSANSYSRNITRSRIRSVPLPGREDLSVFRGLDMDYTFNARFREILPELERHLHLQLQQRHAKGPISLFPFQSRKSTKGRIITATTMSIRLMMIGEETADSAKPCIVIFVQEDDDDSETRHVENLIQQPRIRQLYQPDDGYDGGLTPSFSVIVVGQAPRKRRNICGGVSSVSITWDAVRDRYDNLVTYCGTQIRLEQEWGWEVTATMGGLIKLTLASGGFMLAGITAGHVLEELFNHDADDDSASASVSESSCSGETMNEENGAPHHTAFTLPRPLGNLLYPQYDGLRMPDGCCWNDIAGRVPKYDWALFDLDDNVQLKPNLLQRMGPRHDQVEHHRHYHHDANGGGMKVAPPESFPVVEAIGVVVVSGGSPFSQGAKIGELSHLPGGILLDPSHGFVDTYLLTLHEGQVNDGDSGSWVINPVSMEVFGYVVATDCLGDAYVIPLHLAFGEMKELLGDFGVESVSLPTTADLLHLALLSGGLASNQQQQLRNSYDDRKVLGTNFLPLEMAVDEQETSEMLFLSEGTRTGLRGDRDNNSETTLAVGRDYCDSGYGSVNTPSHGFPRGWKLLAAVENDSDENEQRGSSDM</sequence>
<keyword evidence="3" id="KW-1185">Reference proteome</keyword>
<dbReference type="Proteomes" id="UP001303473">
    <property type="component" value="Unassembled WGS sequence"/>
</dbReference>
<gene>
    <name evidence="2" type="ORF">QBC46DRAFT_258781</name>
</gene>
<name>A0AAN6S695_9PEZI</name>
<organism evidence="2 3">
    <name type="scientific">Diplogelasinospora grovesii</name>
    <dbReference type="NCBI Taxonomy" id="303347"/>
    <lineage>
        <taxon>Eukaryota</taxon>
        <taxon>Fungi</taxon>
        <taxon>Dikarya</taxon>
        <taxon>Ascomycota</taxon>
        <taxon>Pezizomycotina</taxon>
        <taxon>Sordariomycetes</taxon>
        <taxon>Sordariomycetidae</taxon>
        <taxon>Sordariales</taxon>
        <taxon>Diplogelasinosporaceae</taxon>
        <taxon>Diplogelasinospora</taxon>
    </lineage>
</organism>
<reference evidence="3" key="1">
    <citation type="journal article" date="2023" name="Mol. Phylogenet. Evol.">
        <title>Genome-scale phylogeny and comparative genomics of the fungal order Sordariales.</title>
        <authorList>
            <person name="Hensen N."/>
            <person name="Bonometti L."/>
            <person name="Westerberg I."/>
            <person name="Brannstrom I.O."/>
            <person name="Guillou S."/>
            <person name="Cros-Aarteil S."/>
            <person name="Calhoun S."/>
            <person name="Haridas S."/>
            <person name="Kuo A."/>
            <person name="Mondo S."/>
            <person name="Pangilinan J."/>
            <person name="Riley R."/>
            <person name="LaButti K."/>
            <person name="Andreopoulos B."/>
            <person name="Lipzen A."/>
            <person name="Chen C."/>
            <person name="Yan M."/>
            <person name="Daum C."/>
            <person name="Ng V."/>
            <person name="Clum A."/>
            <person name="Steindorff A."/>
            <person name="Ohm R.A."/>
            <person name="Martin F."/>
            <person name="Silar P."/>
            <person name="Natvig D.O."/>
            <person name="Lalanne C."/>
            <person name="Gautier V."/>
            <person name="Ament-Velasquez S.L."/>
            <person name="Kruys A."/>
            <person name="Hutchinson M.I."/>
            <person name="Powell A.J."/>
            <person name="Barry K."/>
            <person name="Miller A.N."/>
            <person name="Grigoriev I.V."/>
            <person name="Debuchy R."/>
            <person name="Gladieux P."/>
            <person name="Hiltunen Thoren M."/>
            <person name="Johannesson H."/>
        </authorList>
    </citation>
    <scope>NUCLEOTIDE SEQUENCE [LARGE SCALE GENOMIC DNA]</scope>
    <source>
        <strain evidence="3">CBS 340.73</strain>
    </source>
</reference>